<organism evidence="2 3">
    <name type="scientific">Vibrio halioticoli NBRC 102217</name>
    <dbReference type="NCBI Taxonomy" id="1219072"/>
    <lineage>
        <taxon>Bacteria</taxon>
        <taxon>Pseudomonadati</taxon>
        <taxon>Pseudomonadota</taxon>
        <taxon>Gammaproteobacteria</taxon>
        <taxon>Vibrionales</taxon>
        <taxon>Vibrionaceae</taxon>
        <taxon>Vibrio</taxon>
    </lineage>
</organism>
<dbReference type="EMBL" id="BAUJ01000009">
    <property type="protein sequence ID" value="GAD88727.1"/>
    <property type="molecule type" value="Genomic_DNA"/>
</dbReference>
<comment type="caution">
    <text evidence="2">The sequence shown here is derived from an EMBL/GenBank/DDBJ whole genome shotgun (WGS) entry which is preliminary data.</text>
</comment>
<dbReference type="Proteomes" id="UP000017800">
    <property type="component" value="Unassembled WGS sequence"/>
</dbReference>
<evidence type="ECO:0000313" key="2">
    <source>
        <dbReference type="EMBL" id="GAD88727.1"/>
    </source>
</evidence>
<proteinExistence type="predicted"/>
<dbReference type="Gene3D" id="3.40.50.1980">
    <property type="entry name" value="Nitrogenase molybdenum iron protein domain"/>
    <property type="match status" value="2"/>
</dbReference>
<dbReference type="InterPro" id="IPR050902">
    <property type="entry name" value="ABC_Transporter_SBP"/>
</dbReference>
<protein>
    <submittedName>
        <fullName evidence="2">Putative ABC transporter substrate-binding protein</fullName>
    </submittedName>
</protein>
<evidence type="ECO:0000259" key="1">
    <source>
        <dbReference type="PROSITE" id="PS50983"/>
    </source>
</evidence>
<keyword evidence="3" id="KW-1185">Reference proteome</keyword>
<dbReference type="RefSeq" id="WP_023403109.1">
    <property type="nucleotide sequence ID" value="NZ_BAUJ01000009.1"/>
</dbReference>
<dbReference type="SUPFAM" id="SSF53807">
    <property type="entry name" value="Helical backbone' metal receptor"/>
    <property type="match status" value="1"/>
</dbReference>
<dbReference type="InterPro" id="IPR002491">
    <property type="entry name" value="ABC_transptr_periplasmic_BD"/>
</dbReference>
<name>V5FI96_9VIBR</name>
<feature type="domain" description="Fe/B12 periplasmic-binding" evidence="1">
    <location>
        <begin position="43"/>
        <end position="303"/>
    </location>
</feature>
<gene>
    <name evidence="2" type="ORF">VHA01S_009_00140</name>
</gene>
<reference evidence="2 3" key="2">
    <citation type="submission" date="2013-11" db="EMBL/GenBank/DDBJ databases">
        <title>Whole genome shotgun sequence of Vibrio halioticoli NBRC 102217.</title>
        <authorList>
            <person name="Isaki S."/>
            <person name="Kimura A."/>
            <person name="Ohji S."/>
            <person name="Hosoyama A."/>
            <person name="Fujita N."/>
            <person name="Hashimoto M."/>
            <person name="Hosoyama Y."/>
            <person name="Yamazoe A."/>
        </authorList>
    </citation>
    <scope>NUCLEOTIDE SEQUENCE [LARGE SCALE GENOMIC DNA]</scope>
    <source>
        <strain evidence="2 3">NBRC 102217</strain>
    </source>
</reference>
<dbReference type="PANTHER" id="PTHR30535">
    <property type="entry name" value="VITAMIN B12-BINDING PROTEIN"/>
    <property type="match status" value="1"/>
</dbReference>
<dbReference type="AlphaFoldDB" id="V5FI96"/>
<dbReference type="Pfam" id="PF01497">
    <property type="entry name" value="Peripla_BP_2"/>
    <property type="match status" value="1"/>
</dbReference>
<evidence type="ECO:0000313" key="3">
    <source>
        <dbReference type="Proteomes" id="UP000017800"/>
    </source>
</evidence>
<dbReference type="PANTHER" id="PTHR30535:SF34">
    <property type="entry name" value="MOLYBDATE-BINDING PROTEIN MOLA"/>
    <property type="match status" value="1"/>
</dbReference>
<dbReference type="eggNOG" id="COG0614">
    <property type="taxonomic scope" value="Bacteria"/>
</dbReference>
<dbReference type="PROSITE" id="PS50983">
    <property type="entry name" value="FE_B12_PBP"/>
    <property type="match status" value="1"/>
</dbReference>
<dbReference type="GO" id="GO:0071281">
    <property type="term" value="P:cellular response to iron ion"/>
    <property type="evidence" value="ECO:0007669"/>
    <property type="project" value="TreeGrafter"/>
</dbReference>
<accession>V5FI96</accession>
<sequence length="303" mass="33325">MGSFMRGFAVLVYLYSAVVWAQYPITVTDASGKSLTLDKAPQKISSKSLFSDEVLLDMIPTQRFSSVTNLVDDEHFSVIAGKVPASVPRLGLNVEQILANRPDLVFAATWSDAGRIHQLRSAGINVFILPVPSTLAEIEDLIKLIGKIVGEDNKAKTIVVDMERKLEEGLVYTSHKYKVLDYNNWGTSSTRHSTWQLIVNQAGFENVVADLDADKFGQTPMSKELIVALDPEVLFVPSVVKTDKAGSTDLMHQVLTDPALRNVQAVKLGNVYPIPQYLRGTYSQHIVDTILFVNRAVLGTPAP</sequence>
<reference evidence="2 3" key="1">
    <citation type="submission" date="2013-10" db="EMBL/GenBank/DDBJ databases">
        <authorList>
            <person name="Ichikawa N."/>
            <person name="Kimura A."/>
            <person name="Ohji S."/>
            <person name="Hosoyama A."/>
            <person name="Fujita N."/>
        </authorList>
    </citation>
    <scope>NUCLEOTIDE SEQUENCE [LARGE SCALE GENOMIC DNA]</scope>
    <source>
        <strain evidence="2 3">NBRC 102217</strain>
    </source>
</reference>